<feature type="domain" description="Lipocalin/cytosolic fatty-acid binding" evidence="4">
    <location>
        <begin position="40"/>
        <end position="178"/>
    </location>
</feature>
<dbReference type="Proteomes" id="UP000639338">
    <property type="component" value="Unassembled WGS sequence"/>
</dbReference>
<dbReference type="PIRSF" id="PIRSF036893">
    <property type="entry name" value="Lipocalin_ApoD"/>
    <property type="match status" value="1"/>
</dbReference>
<dbReference type="PANTHER" id="PTHR10612:SF49">
    <property type="entry name" value="APOLIPOPROTEIN D-LIKE PROTEIN"/>
    <property type="match status" value="1"/>
</dbReference>
<feature type="chain" id="PRO_5033201881" description="Lipocalin/cytosolic fatty-acid binding domain-containing protein" evidence="3">
    <location>
        <begin position="18"/>
        <end position="195"/>
    </location>
</feature>
<reference evidence="5 6" key="1">
    <citation type="submission" date="2020-08" db="EMBL/GenBank/DDBJ databases">
        <title>Aphidius gifuensis genome sequencing and assembly.</title>
        <authorList>
            <person name="Du Z."/>
        </authorList>
    </citation>
    <scope>NUCLEOTIDE SEQUENCE [LARGE SCALE GENOMIC DNA]</scope>
    <source>
        <strain evidence="5">YNYX2018</strain>
        <tissue evidence="5">Adults</tissue>
    </source>
</reference>
<evidence type="ECO:0000256" key="2">
    <source>
        <dbReference type="ARBA" id="ARBA00023157"/>
    </source>
</evidence>
<dbReference type="GO" id="GO:0031409">
    <property type="term" value="F:pigment binding"/>
    <property type="evidence" value="ECO:0007669"/>
    <property type="project" value="InterPro"/>
</dbReference>
<sequence>MKFLISCFSALIAVSVSQQVLYSYPFVIPMLHFNITNLLGRWYTYARIPNEYETFADCSIVDMSINNNTLELTMSSLNNQTGFVEQWGSFGVPVPRGFSSQYNLKFLPLARQRDSVVTVLNTDYKNFAVIELIQISEDARILQYAWIWSRSRKFHQTYLNRALDVLQRNTINLNCFELVNHDRCPSPDNFLPYEQ</sequence>
<evidence type="ECO:0000256" key="1">
    <source>
        <dbReference type="ARBA" id="ARBA00006889"/>
    </source>
</evidence>
<dbReference type="GO" id="GO:0000302">
    <property type="term" value="P:response to reactive oxygen species"/>
    <property type="evidence" value="ECO:0007669"/>
    <property type="project" value="TreeGrafter"/>
</dbReference>
<keyword evidence="2" id="KW-1015">Disulfide bond</keyword>
<accession>A0A835CQK4</accession>
<keyword evidence="3" id="KW-0732">Signal</keyword>
<evidence type="ECO:0000313" key="6">
    <source>
        <dbReference type="Proteomes" id="UP000639338"/>
    </source>
</evidence>
<dbReference type="Gene3D" id="2.40.128.20">
    <property type="match status" value="1"/>
</dbReference>
<dbReference type="Pfam" id="PF00061">
    <property type="entry name" value="Lipocalin"/>
    <property type="match status" value="1"/>
</dbReference>
<dbReference type="PRINTS" id="PR01273">
    <property type="entry name" value="INVTBRTCOLOR"/>
</dbReference>
<keyword evidence="6" id="KW-1185">Reference proteome</keyword>
<dbReference type="SUPFAM" id="SSF50814">
    <property type="entry name" value="Lipocalins"/>
    <property type="match status" value="1"/>
</dbReference>
<dbReference type="InterPro" id="IPR022271">
    <property type="entry name" value="Lipocalin_ApoD"/>
</dbReference>
<comment type="similarity">
    <text evidence="1 3">Belongs to the calycin superfamily. Lipocalin family.</text>
</comment>
<evidence type="ECO:0000256" key="3">
    <source>
        <dbReference type="PIRNR" id="PIRNR036893"/>
    </source>
</evidence>
<protein>
    <recommendedName>
        <fullName evidence="4">Lipocalin/cytosolic fatty-acid binding domain-containing protein</fullName>
    </recommendedName>
</protein>
<proteinExistence type="inferred from homology"/>
<dbReference type="GO" id="GO:0005737">
    <property type="term" value="C:cytoplasm"/>
    <property type="evidence" value="ECO:0007669"/>
    <property type="project" value="TreeGrafter"/>
</dbReference>
<organism evidence="5 6">
    <name type="scientific">Aphidius gifuensis</name>
    <name type="common">Parasitoid wasp</name>
    <dbReference type="NCBI Taxonomy" id="684658"/>
    <lineage>
        <taxon>Eukaryota</taxon>
        <taxon>Metazoa</taxon>
        <taxon>Ecdysozoa</taxon>
        <taxon>Arthropoda</taxon>
        <taxon>Hexapoda</taxon>
        <taxon>Insecta</taxon>
        <taxon>Pterygota</taxon>
        <taxon>Neoptera</taxon>
        <taxon>Endopterygota</taxon>
        <taxon>Hymenoptera</taxon>
        <taxon>Apocrita</taxon>
        <taxon>Ichneumonoidea</taxon>
        <taxon>Braconidae</taxon>
        <taxon>Aphidiinae</taxon>
        <taxon>Aphidius</taxon>
    </lineage>
</organism>
<comment type="caution">
    <text evidence="5">The sequence shown here is derived from an EMBL/GenBank/DDBJ whole genome shotgun (WGS) entry which is preliminary data.</text>
</comment>
<dbReference type="AlphaFoldDB" id="A0A835CQK4"/>
<dbReference type="InterPro" id="IPR000566">
    <property type="entry name" value="Lipocln_cytosolic_FA-bd_dom"/>
</dbReference>
<dbReference type="InterPro" id="IPR003057">
    <property type="entry name" value="Invtbrt_color"/>
</dbReference>
<feature type="signal peptide" evidence="3">
    <location>
        <begin position="1"/>
        <end position="17"/>
    </location>
</feature>
<dbReference type="OrthoDB" id="407410at2759"/>
<dbReference type="EMBL" id="JACMRX010000004">
    <property type="protein sequence ID" value="KAF7990288.1"/>
    <property type="molecule type" value="Genomic_DNA"/>
</dbReference>
<dbReference type="GO" id="GO:0006629">
    <property type="term" value="P:lipid metabolic process"/>
    <property type="evidence" value="ECO:0007669"/>
    <property type="project" value="TreeGrafter"/>
</dbReference>
<evidence type="ECO:0000313" key="5">
    <source>
        <dbReference type="EMBL" id="KAF7990288.1"/>
    </source>
</evidence>
<name>A0A835CQK4_APHGI</name>
<dbReference type="InterPro" id="IPR012674">
    <property type="entry name" value="Calycin"/>
</dbReference>
<gene>
    <name evidence="5" type="ORF">HCN44_000093</name>
</gene>
<evidence type="ECO:0000259" key="4">
    <source>
        <dbReference type="Pfam" id="PF00061"/>
    </source>
</evidence>
<dbReference type="PANTHER" id="PTHR10612">
    <property type="entry name" value="APOLIPOPROTEIN D"/>
    <property type="match status" value="1"/>
</dbReference>